<protein>
    <submittedName>
        <fullName evidence="1">Uncharacterized protein</fullName>
    </submittedName>
</protein>
<name>A0A2P2J0Q0_RHIMU</name>
<reference evidence="1" key="1">
    <citation type="submission" date="2018-02" db="EMBL/GenBank/DDBJ databases">
        <title>Rhizophora mucronata_Transcriptome.</title>
        <authorList>
            <person name="Meera S.P."/>
            <person name="Sreeshan A."/>
            <person name="Augustine A."/>
        </authorList>
    </citation>
    <scope>NUCLEOTIDE SEQUENCE</scope>
    <source>
        <tissue evidence="1">Leaf</tissue>
    </source>
</reference>
<accession>A0A2P2J0Q0</accession>
<dbReference type="EMBL" id="GGEC01006585">
    <property type="protein sequence ID" value="MBW87068.1"/>
    <property type="molecule type" value="Transcribed_RNA"/>
</dbReference>
<dbReference type="AlphaFoldDB" id="A0A2P2J0Q0"/>
<organism evidence="1">
    <name type="scientific">Rhizophora mucronata</name>
    <name type="common">Asiatic mangrove</name>
    <dbReference type="NCBI Taxonomy" id="61149"/>
    <lineage>
        <taxon>Eukaryota</taxon>
        <taxon>Viridiplantae</taxon>
        <taxon>Streptophyta</taxon>
        <taxon>Embryophyta</taxon>
        <taxon>Tracheophyta</taxon>
        <taxon>Spermatophyta</taxon>
        <taxon>Magnoliopsida</taxon>
        <taxon>eudicotyledons</taxon>
        <taxon>Gunneridae</taxon>
        <taxon>Pentapetalae</taxon>
        <taxon>rosids</taxon>
        <taxon>fabids</taxon>
        <taxon>Malpighiales</taxon>
        <taxon>Rhizophoraceae</taxon>
        <taxon>Rhizophora</taxon>
    </lineage>
</organism>
<sequence>MPLSTFSFFQGEPSLYFPFYVLTKLFHLIFEHWSLIRCRICQLSLRILLKRGSCKFLIHDV</sequence>
<evidence type="ECO:0000313" key="1">
    <source>
        <dbReference type="EMBL" id="MBW87068.1"/>
    </source>
</evidence>
<proteinExistence type="predicted"/>